<dbReference type="AlphaFoldDB" id="A0A165PRQ8"/>
<dbReference type="Proteomes" id="UP000077266">
    <property type="component" value="Unassembled WGS sequence"/>
</dbReference>
<sequence>MASPLARYESFLISNASTISTIESSLRSLTWFLPGRFKDAELASETLTATMNLLNLYHDTLLARRLAQLGPKHKPVLPPSLHTRYTRAWADKDKTYRWAARMLEIVRFTELVVEMGLRRKVGPTGRWRGIVTLEVIKAILRLILLKVTRRPLLLPPIPERELDPSALPPSPAEEALQPHASSDETPAHLLNNHVAFDEPNPMLTAAHSKKSAAVDDYLLPRALSPASVKPPVHLMRQLSSPKEWLAEYVHILRPLVYAVLLAQSDKTSSRPLVTSIVMDLTAAYLRRTPPPSNALERQEYARRDRDMLWYLFRGAIWQSFTRPQLDSLADKTSNAPVLSLFSALLKEWIPLIDEYHYYTAT</sequence>
<reference evidence="4 5" key="1">
    <citation type="journal article" date="2016" name="Mol. Biol. Evol.">
        <title>Comparative Genomics of Early-Diverging Mushroom-Forming Fungi Provides Insights into the Origins of Lignocellulose Decay Capabilities.</title>
        <authorList>
            <person name="Nagy L.G."/>
            <person name="Riley R."/>
            <person name="Tritt A."/>
            <person name="Adam C."/>
            <person name="Daum C."/>
            <person name="Floudas D."/>
            <person name="Sun H."/>
            <person name="Yadav J.S."/>
            <person name="Pangilinan J."/>
            <person name="Larsson K.H."/>
            <person name="Matsuura K."/>
            <person name="Barry K."/>
            <person name="Labutti K."/>
            <person name="Kuo R."/>
            <person name="Ohm R.A."/>
            <person name="Bhattacharya S.S."/>
            <person name="Shirouzu T."/>
            <person name="Yoshinaga Y."/>
            <person name="Martin F.M."/>
            <person name="Grigoriev I.V."/>
            <person name="Hibbett D.S."/>
        </authorList>
    </citation>
    <scope>NUCLEOTIDE SEQUENCE [LARGE SCALE GENOMIC DNA]</scope>
    <source>
        <strain evidence="4 5">HHB12029</strain>
    </source>
</reference>
<name>A0A165PRQ8_EXIGL</name>
<protein>
    <recommendedName>
        <fullName evidence="2">Peroxisomal membrane protein PEX16</fullName>
    </recommendedName>
</protein>
<dbReference type="STRING" id="1314781.A0A165PRQ8"/>
<keyword evidence="5" id="KW-1185">Reference proteome</keyword>
<evidence type="ECO:0000256" key="1">
    <source>
        <dbReference type="ARBA" id="ARBA00009505"/>
    </source>
</evidence>
<dbReference type="Pfam" id="PF08610">
    <property type="entry name" value="Pex16"/>
    <property type="match status" value="1"/>
</dbReference>
<evidence type="ECO:0000256" key="2">
    <source>
        <dbReference type="RuleBase" id="RU365003"/>
    </source>
</evidence>
<dbReference type="PANTHER" id="PTHR13299:SF0">
    <property type="entry name" value="PEROXISOMAL MEMBRANE PROTEIN PEX16"/>
    <property type="match status" value="1"/>
</dbReference>
<dbReference type="EMBL" id="KV425887">
    <property type="protein sequence ID" value="KZW02578.1"/>
    <property type="molecule type" value="Genomic_DNA"/>
</dbReference>
<evidence type="ECO:0000313" key="5">
    <source>
        <dbReference type="Proteomes" id="UP000077266"/>
    </source>
</evidence>
<dbReference type="PANTHER" id="PTHR13299">
    <property type="entry name" value="PEROXISOMAL MEMBRANE PROTEIN PEX16"/>
    <property type="match status" value="1"/>
</dbReference>
<dbReference type="FunCoup" id="A0A165PRQ8">
    <property type="interactions" value="24"/>
</dbReference>
<comment type="subcellular location">
    <subcellularLocation>
        <location evidence="2">Peroxisome membrane</location>
    </subcellularLocation>
</comment>
<comment type="similarity">
    <text evidence="1 2">Belongs to the peroxin-16 family.</text>
</comment>
<dbReference type="GO" id="GO:0005778">
    <property type="term" value="C:peroxisomal membrane"/>
    <property type="evidence" value="ECO:0007669"/>
    <property type="project" value="UniProtKB-SubCell"/>
</dbReference>
<organism evidence="4 5">
    <name type="scientific">Exidia glandulosa HHB12029</name>
    <dbReference type="NCBI Taxonomy" id="1314781"/>
    <lineage>
        <taxon>Eukaryota</taxon>
        <taxon>Fungi</taxon>
        <taxon>Dikarya</taxon>
        <taxon>Basidiomycota</taxon>
        <taxon>Agaricomycotina</taxon>
        <taxon>Agaricomycetes</taxon>
        <taxon>Auriculariales</taxon>
        <taxon>Exidiaceae</taxon>
        <taxon>Exidia</taxon>
    </lineage>
</organism>
<keyword evidence="2" id="KW-0576">Peroxisome</keyword>
<dbReference type="InterPro" id="IPR013919">
    <property type="entry name" value="Pex16"/>
</dbReference>
<proteinExistence type="inferred from homology"/>
<dbReference type="GO" id="GO:0007031">
    <property type="term" value="P:peroxisome organization"/>
    <property type="evidence" value="ECO:0007669"/>
    <property type="project" value="UniProtKB-KW"/>
</dbReference>
<dbReference type="OrthoDB" id="2021143at2759"/>
<evidence type="ECO:0000313" key="4">
    <source>
        <dbReference type="EMBL" id="KZW02578.1"/>
    </source>
</evidence>
<gene>
    <name evidence="4" type="ORF">EXIGLDRAFT_759704</name>
</gene>
<accession>A0A165PRQ8</accession>
<feature type="region of interest" description="Disordered" evidence="3">
    <location>
        <begin position="158"/>
        <end position="184"/>
    </location>
</feature>
<keyword evidence="2" id="KW-0962">Peroxisome biogenesis</keyword>
<evidence type="ECO:0000256" key="3">
    <source>
        <dbReference type="SAM" id="MobiDB-lite"/>
    </source>
</evidence>
<dbReference type="InParanoid" id="A0A165PRQ8"/>